<dbReference type="Pfam" id="PF04972">
    <property type="entry name" value="BON"/>
    <property type="match status" value="3"/>
</dbReference>
<gene>
    <name evidence="3" type="ORF">N5C08_00710</name>
</gene>
<dbReference type="InterPro" id="IPR051686">
    <property type="entry name" value="Lipoprotein_DolP"/>
</dbReference>
<keyword evidence="4" id="KW-1185">Reference proteome</keyword>
<feature type="chain" id="PRO_5047312398" evidence="1">
    <location>
        <begin position="24"/>
        <end position="273"/>
    </location>
</feature>
<name>A0ABY6ARJ3_9PSED</name>
<proteinExistence type="predicted"/>
<dbReference type="PANTHER" id="PTHR34606:SF15">
    <property type="entry name" value="BON DOMAIN-CONTAINING PROTEIN"/>
    <property type="match status" value="1"/>
</dbReference>
<feature type="domain" description="BON" evidence="2">
    <location>
        <begin position="27"/>
        <end position="95"/>
    </location>
</feature>
<dbReference type="RefSeq" id="WP_261744489.1">
    <property type="nucleotide sequence ID" value="NZ_CP104557.1"/>
</dbReference>
<feature type="signal peptide" evidence="1">
    <location>
        <begin position="1"/>
        <end position="23"/>
    </location>
</feature>
<dbReference type="InterPro" id="IPR007055">
    <property type="entry name" value="BON_dom"/>
</dbReference>
<dbReference type="InterPro" id="IPR014004">
    <property type="entry name" value="Transpt-assoc_nodulatn_dom_bac"/>
</dbReference>
<evidence type="ECO:0000313" key="3">
    <source>
        <dbReference type="EMBL" id="UXH40120.1"/>
    </source>
</evidence>
<keyword evidence="1" id="KW-0732">Signal</keyword>
<sequence>MGPLIRMTVLATSLLTICTSALADPVQDARRLGSVQTALALNPMLNLFRIEVAVDGQQARLSGEVENQVERQLAEEVALATHGIDQVDNQLRVNAQLVERPLERRAYAQRLEDATLAAVVRARLQWSRLTNKAPIEVQSSDGVITLRGKVDSAEAKALAGVLAGSTAGVYLVNNLVSLDSAAMAKARETPVGADSEPQPSDSWIVDKIQTSLRFSRNLDGLNIKVASDKGMVRLSGEVLSREQKTIALEIARQIIGVRGVDVDLLKVAANAEA</sequence>
<reference evidence="3" key="1">
    <citation type="submission" date="2022-09" db="EMBL/GenBank/DDBJ databases">
        <title>Complete genome sequence of Pseudomonas promysalinigenes strain RL-WG26, a newly isolated PGPR with the potential for plant salinity stress alleviation.</title>
        <authorList>
            <person name="Ren L."/>
            <person name="Wang G."/>
            <person name="Hu H."/>
        </authorList>
    </citation>
    <scope>NUCLEOTIDE SEQUENCE</scope>
    <source>
        <strain evidence="3">RL-WG26</strain>
    </source>
</reference>
<feature type="domain" description="BON" evidence="2">
    <location>
        <begin position="200"/>
        <end position="269"/>
    </location>
</feature>
<accession>A0ABY6ARJ3</accession>
<organism evidence="3 4">
    <name type="scientific">Pseudomonas promysalinigenes</name>
    <dbReference type="NCBI Taxonomy" id="485898"/>
    <lineage>
        <taxon>Bacteria</taxon>
        <taxon>Pseudomonadati</taxon>
        <taxon>Pseudomonadota</taxon>
        <taxon>Gammaproteobacteria</taxon>
        <taxon>Pseudomonadales</taxon>
        <taxon>Pseudomonadaceae</taxon>
        <taxon>Pseudomonas</taxon>
    </lineage>
</organism>
<dbReference type="PROSITE" id="PS50914">
    <property type="entry name" value="BON"/>
    <property type="match status" value="3"/>
</dbReference>
<protein>
    <submittedName>
        <fullName evidence="3">BON domain-containing protein</fullName>
    </submittedName>
</protein>
<dbReference type="PANTHER" id="PTHR34606">
    <property type="entry name" value="BON DOMAIN-CONTAINING PROTEIN"/>
    <property type="match status" value="1"/>
</dbReference>
<evidence type="ECO:0000256" key="1">
    <source>
        <dbReference type="SAM" id="SignalP"/>
    </source>
</evidence>
<feature type="domain" description="BON" evidence="2">
    <location>
        <begin position="112"/>
        <end position="180"/>
    </location>
</feature>
<dbReference type="Gene3D" id="3.30.1340.30">
    <property type="match status" value="3"/>
</dbReference>
<evidence type="ECO:0000259" key="2">
    <source>
        <dbReference type="PROSITE" id="PS50914"/>
    </source>
</evidence>
<dbReference type="EMBL" id="CP104557">
    <property type="protein sequence ID" value="UXH40120.1"/>
    <property type="molecule type" value="Genomic_DNA"/>
</dbReference>
<dbReference type="Proteomes" id="UP001064504">
    <property type="component" value="Chromosome"/>
</dbReference>
<dbReference type="SMART" id="SM00749">
    <property type="entry name" value="BON"/>
    <property type="match status" value="3"/>
</dbReference>
<evidence type="ECO:0000313" key="4">
    <source>
        <dbReference type="Proteomes" id="UP001064504"/>
    </source>
</evidence>